<proteinExistence type="predicted"/>
<name>A0A422MBD9_LACPA</name>
<protein>
    <submittedName>
        <fullName evidence="1">Uncharacterized protein</fullName>
    </submittedName>
</protein>
<dbReference type="RefSeq" id="WP_016371367.1">
    <property type="nucleotide sequence ID" value="NZ_CBDBYF010000002.1"/>
</dbReference>
<accession>A0A422MBD9</accession>
<sequence length="405" mass="46750">MTVSWYLEDFNDESNELNNDPDIDFSTFNQRTHNIQLKVKGGKGLLRFVNQQVWGTEGVSESMIFNGHKIADAFNKYASPTEEWIYKNYYVADKITCHQRLSEYRHTIQGSRPLLKQILMSLVTFFDLLRDGIYLFTIRDLLPVNGNGDFFAIQRTGLIHDDATTESPIYDSTNSGTSFPLYLVPTQPTSMLNFKHIQQLEKSQTVGMGLTYEFYGFTNLLFDGHHRAAVAFSQKAVFPCVSIVPLSFANTDSADDIKFTPLEDFPEGEYVGKSKISDWHFLDYPTTYEIAMIIDYVAKSVKAPEEDRPVTIKMPISKGLSEEKVIWIIQGLFYTNEVDAYVRLEPLIRRFYPFEIIYRRYYSLLVNWLPQKHVQLLLMNFLIDNLSTDDELNQFVAIALAKIEE</sequence>
<evidence type="ECO:0000313" key="2">
    <source>
        <dbReference type="Proteomes" id="UP000285532"/>
    </source>
</evidence>
<dbReference type="AlphaFoldDB" id="A0A422MBD9"/>
<dbReference type="Proteomes" id="UP000285532">
    <property type="component" value="Unassembled WGS sequence"/>
</dbReference>
<dbReference type="EMBL" id="LKFU01000057">
    <property type="protein sequence ID" value="RND86524.1"/>
    <property type="molecule type" value="Genomic_DNA"/>
</dbReference>
<comment type="caution">
    <text evidence="1">The sequence shown here is derived from an EMBL/GenBank/DDBJ whole genome shotgun (WGS) entry which is preliminary data.</text>
</comment>
<gene>
    <name evidence="1" type="ORF">FAM18172_01337</name>
</gene>
<organism evidence="1 2">
    <name type="scientific">Lacticaseibacillus paracasei</name>
    <name type="common">Lactobacillus paracasei</name>
    <dbReference type="NCBI Taxonomy" id="1597"/>
    <lineage>
        <taxon>Bacteria</taxon>
        <taxon>Bacillati</taxon>
        <taxon>Bacillota</taxon>
        <taxon>Bacilli</taxon>
        <taxon>Lactobacillales</taxon>
        <taxon>Lactobacillaceae</taxon>
        <taxon>Lacticaseibacillus</taxon>
    </lineage>
</organism>
<evidence type="ECO:0000313" key="1">
    <source>
        <dbReference type="EMBL" id="RND86524.1"/>
    </source>
</evidence>
<reference evidence="1 2" key="1">
    <citation type="journal article" date="2018" name="Front. Microbiol.">
        <title>Conversion of Methionine to Cysteine in Lactobacillus paracasei Depends on the Highly Mobile cysK-ctl-cysE Gene Cluster.</title>
        <authorList>
            <person name="Wuthrich D."/>
            <person name="Irmler S."/>
            <person name="Berthoud H."/>
            <person name="Guggenbuhl B."/>
            <person name="Eugster E."/>
            <person name="Bruggmann R."/>
        </authorList>
    </citation>
    <scope>NUCLEOTIDE SEQUENCE [LARGE SCALE GENOMIC DNA]</scope>
    <source>
        <strain evidence="1 2">FAM18172</strain>
    </source>
</reference>